<dbReference type="GO" id="GO:0003677">
    <property type="term" value="F:DNA binding"/>
    <property type="evidence" value="ECO:0007669"/>
    <property type="project" value="UniProtKB-KW"/>
</dbReference>
<dbReference type="InterPro" id="IPR051271">
    <property type="entry name" value="2C-system_Tx_regulators"/>
</dbReference>
<keyword evidence="5 9" id="KW-0805">Transcription regulation</keyword>
<dbReference type="RefSeq" id="WP_139404069.1">
    <property type="nucleotide sequence ID" value="NZ_JACHEW010000015.1"/>
</dbReference>
<evidence type="ECO:0000256" key="8">
    <source>
        <dbReference type="ARBA" id="ARBA00023163"/>
    </source>
</evidence>
<accession>A0A5C4Y4D4</accession>
<reference evidence="12 15" key="2">
    <citation type="submission" date="2020-08" db="EMBL/GenBank/DDBJ databases">
        <title>Genomic Encyclopedia of Type Strains, Phase IV (KMG-IV): sequencing the most valuable type-strain genomes for metagenomic binning, comparative biology and taxonomic classification.</title>
        <authorList>
            <person name="Goeker M."/>
        </authorList>
    </citation>
    <scope>NUCLEOTIDE SEQUENCE [LARGE SCALE GENOMIC DNA]</scope>
    <source>
        <strain evidence="12 15">DSM 12027</strain>
    </source>
</reference>
<keyword evidence="7 9" id="KW-0010">Activator</keyword>
<keyword evidence="4 9" id="KW-0902">Two-component regulatory system</keyword>
<evidence type="ECO:0000313" key="12">
    <source>
        <dbReference type="EMBL" id="MBB6017565.1"/>
    </source>
</evidence>
<reference evidence="13 14" key="1">
    <citation type="submission" date="2019-06" db="EMBL/GenBank/DDBJ databases">
        <title>Genome sequence of Deinococcus radiopugnans ATCC 19172.</title>
        <authorList>
            <person name="Maclea K.S."/>
            <person name="Maynard C.R."/>
        </authorList>
    </citation>
    <scope>NUCLEOTIDE SEQUENCE [LARGE SCALE GENOMIC DNA]</scope>
    <source>
        <strain evidence="13 14">ATCC 19172</strain>
    </source>
</reference>
<dbReference type="GO" id="GO:0003700">
    <property type="term" value="F:DNA-binding transcription factor activity"/>
    <property type="evidence" value="ECO:0007669"/>
    <property type="project" value="InterPro"/>
</dbReference>
<proteinExistence type="predicted"/>
<dbReference type="SUPFAM" id="SSF52172">
    <property type="entry name" value="CheY-like"/>
    <property type="match status" value="1"/>
</dbReference>
<organism evidence="13 14">
    <name type="scientific">Deinococcus radiopugnans ATCC 19172</name>
    <dbReference type="NCBI Taxonomy" id="585398"/>
    <lineage>
        <taxon>Bacteria</taxon>
        <taxon>Thermotogati</taxon>
        <taxon>Deinococcota</taxon>
        <taxon>Deinococci</taxon>
        <taxon>Deinococcales</taxon>
        <taxon>Deinococcaceae</taxon>
        <taxon>Deinococcus</taxon>
    </lineage>
</organism>
<dbReference type="Pfam" id="PF00072">
    <property type="entry name" value="Response_reg"/>
    <property type="match status" value="1"/>
</dbReference>
<evidence type="ECO:0000256" key="5">
    <source>
        <dbReference type="ARBA" id="ARBA00023015"/>
    </source>
</evidence>
<evidence type="ECO:0000313" key="14">
    <source>
        <dbReference type="Proteomes" id="UP000313988"/>
    </source>
</evidence>
<dbReference type="PROSITE" id="PS50110">
    <property type="entry name" value="RESPONSE_REGULATORY"/>
    <property type="match status" value="1"/>
</dbReference>
<dbReference type="InterPro" id="IPR001789">
    <property type="entry name" value="Sig_transdc_resp-reg_receiver"/>
</dbReference>
<evidence type="ECO:0000256" key="2">
    <source>
        <dbReference type="ARBA" id="ARBA00022490"/>
    </source>
</evidence>
<dbReference type="PIRSF" id="PIRSF006171">
    <property type="entry name" value="RR_citrat_malat"/>
    <property type="match status" value="1"/>
</dbReference>
<keyword evidence="6 9" id="KW-0238">DNA-binding</keyword>
<dbReference type="GO" id="GO:0000156">
    <property type="term" value="F:phosphorelay response regulator activity"/>
    <property type="evidence" value="ECO:0007669"/>
    <property type="project" value="TreeGrafter"/>
</dbReference>
<dbReference type="Gene3D" id="3.40.50.2300">
    <property type="match status" value="1"/>
</dbReference>
<evidence type="ECO:0000259" key="11">
    <source>
        <dbReference type="PROSITE" id="PS50110"/>
    </source>
</evidence>
<name>A0A5C4Y4D4_9DEIO</name>
<dbReference type="EMBL" id="JACHEW010000015">
    <property type="protein sequence ID" value="MBB6017565.1"/>
    <property type="molecule type" value="Genomic_DNA"/>
</dbReference>
<evidence type="ECO:0000256" key="3">
    <source>
        <dbReference type="ARBA" id="ARBA00022553"/>
    </source>
</evidence>
<evidence type="ECO:0000313" key="13">
    <source>
        <dbReference type="EMBL" id="TNM69814.1"/>
    </source>
</evidence>
<evidence type="ECO:0000256" key="1">
    <source>
        <dbReference type="ARBA" id="ARBA00004496"/>
    </source>
</evidence>
<dbReference type="OrthoDB" id="9759232at2"/>
<feature type="domain" description="Response regulatory" evidence="11">
    <location>
        <begin position="17"/>
        <end position="133"/>
    </location>
</feature>
<evidence type="ECO:0000256" key="6">
    <source>
        <dbReference type="ARBA" id="ARBA00023125"/>
    </source>
</evidence>
<dbReference type="PANTHER" id="PTHR45526">
    <property type="entry name" value="TRANSCRIPTIONAL REGULATORY PROTEIN DPIA"/>
    <property type="match status" value="1"/>
</dbReference>
<keyword evidence="2 9" id="KW-0963">Cytoplasm</keyword>
<evidence type="ECO:0000256" key="9">
    <source>
        <dbReference type="PIRNR" id="PIRNR006171"/>
    </source>
</evidence>
<dbReference type="Proteomes" id="UP000313988">
    <property type="component" value="Unassembled WGS sequence"/>
</dbReference>
<keyword evidence="15" id="KW-1185">Reference proteome</keyword>
<dbReference type="AlphaFoldDB" id="A0A5C4Y4D4"/>
<dbReference type="SMART" id="SM00448">
    <property type="entry name" value="REC"/>
    <property type="match status" value="1"/>
</dbReference>
<protein>
    <recommendedName>
        <fullName evidence="9">Transcriptional regulatory protein</fullName>
    </recommendedName>
</protein>
<comment type="caution">
    <text evidence="13">The sequence shown here is derived from an EMBL/GenBank/DDBJ whole genome shotgun (WGS) entry which is preliminary data.</text>
</comment>
<gene>
    <name evidence="13" type="ORF">FHR04_14665</name>
    <name evidence="12" type="ORF">HNQ04_002833</name>
</gene>
<keyword evidence="3 10" id="KW-0597">Phosphoprotein</keyword>
<dbReference type="InterPro" id="IPR024187">
    <property type="entry name" value="Sig_transdc_resp-reg_cit/mal"/>
</dbReference>
<dbReference type="InterPro" id="IPR011006">
    <property type="entry name" value="CheY-like_superfamily"/>
</dbReference>
<dbReference type="GO" id="GO:0005737">
    <property type="term" value="C:cytoplasm"/>
    <property type="evidence" value="ECO:0007669"/>
    <property type="project" value="UniProtKB-SubCell"/>
</dbReference>
<sequence>MTRSPPLPAQAQPTPSRVMIVEDDELVRTIHRTLVADTPGFQVVSAVGTLAQAEQDLGQLTVDLLMVDIYLPDGNGLDWVSGLPRTPSSPDVIMVTAANDLPTVQTAVRSGVLDFLIKPFDRQRLQAAFQRHQQRRAVSSAGHLTQSGVDRLLRHDPVTHLPKGIDAATLTRVQRLLDRGPEAWSAELAGKHLGVSRITAWRYLEYLVGLSFATVDVQYQTTGRPLKLYRRTDASV</sequence>
<dbReference type="EMBL" id="VDMO01000016">
    <property type="protein sequence ID" value="TNM69814.1"/>
    <property type="molecule type" value="Genomic_DNA"/>
</dbReference>
<dbReference type="PANTHER" id="PTHR45526:SF1">
    <property type="entry name" value="TRANSCRIPTIONAL REGULATORY PROTEIN DCUR-RELATED"/>
    <property type="match status" value="1"/>
</dbReference>
<evidence type="ECO:0000256" key="7">
    <source>
        <dbReference type="ARBA" id="ARBA00023159"/>
    </source>
</evidence>
<feature type="modified residue" description="4-aspartylphosphate" evidence="10">
    <location>
        <position position="68"/>
    </location>
</feature>
<comment type="subcellular location">
    <subcellularLocation>
        <location evidence="1 9">Cytoplasm</location>
    </subcellularLocation>
</comment>
<keyword evidence="8 9" id="KW-0804">Transcription</keyword>
<evidence type="ECO:0000256" key="10">
    <source>
        <dbReference type="PROSITE-ProRule" id="PRU00169"/>
    </source>
</evidence>
<evidence type="ECO:0000256" key="4">
    <source>
        <dbReference type="ARBA" id="ARBA00023012"/>
    </source>
</evidence>
<evidence type="ECO:0000313" key="15">
    <source>
        <dbReference type="Proteomes" id="UP000629870"/>
    </source>
</evidence>
<dbReference type="Proteomes" id="UP000629870">
    <property type="component" value="Unassembled WGS sequence"/>
</dbReference>